<dbReference type="SUPFAM" id="SSF103473">
    <property type="entry name" value="MFS general substrate transporter"/>
    <property type="match status" value="1"/>
</dbReference>
<accession>H0EF01</accession>
<name>H0EF01_GLAL7</name>
<evidence type="ECO:0000256" key="7">
    <source>
        <dbReference type="SAM" id="SignalP"/>
    </source>
</evidence>
<evidence type="ECO:0000256" key="5">
    <source>
        <dbReference type="SAM" id="MobiDB-lite"/>
    </source>
</evidence>
<sequence>MLLVVASWAAAQAQAQKALEHGTTNHGAGIASVLPSLPPLLQLTIPAYLIELFPYAERSRGISIEQFFGRGASFFTNFVNPIGVDAAGWKYLLMYLGLLVLEILTIWFFYPETYGRTLEELAFLFEDRDVAEKATVAVEKTIHYGGDHDKDAMDGEHIERGQEVVVDGGEKGKKQRGGSVADSVRCEQSNLLSSVQAHTDTKV</sequence>
<dbReference type="PANTHER" id="PTHR48022:SF29">
    <property type="entry name" value="SUGAR TRANSPORTER, PUTATIVE (AFU_ORTHOLOGUE AFUA_6G14500)-RELATED"/>
    <property type="match status" value="1"/>
</dbReference>
<keyword evidence="9" id="KW-1185">Reference proteome</keyword>
<dbReference type="Pfam" id="PF00083">
    <property type="entry name" value="Sugar_tr"/>
    <property type="match status" value="1"/>
</dbReference>
<dbReference type="EMBL" id="AGUE01000016">
    <property type="protein sequence ID" value="EHL03064.1"/>
    <property type="molecule type" value="Genomic_DNA"/>
</dbReference>
<protein>
    <submittedName>
        <fullName evidence="8">Putative Hexose transporter HXT15</fullName>
    </submittedName>
</protein>
<comment type="subcellular location">
    <subcellularLocation>
        <location evidence="1">Membrane</location>
        <topology evidence="1">Multi-pass membrane protein</topology>
    </subcellularLocation>
</comment>
<keyword evidence="3 6" id="KW-1133">Transmembrane helix</keyword>
<keyword evidence="2 6" id="KW-0812">Transmembrane</keyword>
<evidence type="ECO:0000256" key="2">
    <source>
        <dbReference type="ARBA" id="ARBA00022692"/>
    </source>
</evidence>
<dbReference type="HOGENOM" id="CLU_1349057_0_0_1"/>
<evidence type="ECO:0000256" key="4">
    <source>
        <dbReference type="ARBA" id="ARBA00023136"/>
    </source>
</evidence>
<dbReference type="PANTHER" id="PTHR48022">
    <property type="entry name" value="PLASTIDIC GLUCOSE TRANSPORTER 4"/>
    <property type="match status" value="1"/>
</dbReference>
<evidence type="ECO:0000256" key="1">
    <source>
        <dbReference type="ARBA" id="ARBA00004141"/>
    </source>
</evidence>
<feature type="region of interest" description="Disordered" evidence="5">
    <location>
        <begin position="164"/>
        <end position="184"/>
    </location>
</feature>
<comment type="caution">
    <text evidence="8">The sequence shown here is derived from an EMBL/GenBank/DDBJ whole genome shotgun (WGS) entry which is preliminary data.</text>
</comment>
<feature type="transmembrane region" description="Helical" evidence="6">
    <location>
        <begin position="92"/>
        <end position="110"/>
    </location>
</feature>
<feature type="signal peptide" evidence="7">
    <location>
        <begin position="1"/>
        <end position="15"/>
    </location>
</feature>
<reference evidence="8 9" key="1">
    <citation type="journal article" date="2012" name="Eukaryot. Cell">
        <title>Genome sequence of the fungus Glarea lozoyensis: the first genome sequence of a species from the Helotiaceae family.</title>
        <authorList>
            <person name="Youssar L."/>
            <person name="Gruening B.A."/>
            <person name="Erxleben A."/>
            <person name="Guenther S."/>
            <person name="Huettel W."/>
        </authorList>
    </citation>
    <scope>NUCLEOTIDE SEQUENCE [LARGE SCALE GENOMIC DNA]</scope>
    <source>
        <strain evidence="9">ATCC 74030 / MF5533</strain>
    </source>
</reference>
<dbReference type="GO" id="GO:0016020">
    <property type="term" value="C:membrane"/>
    <property type="evidence" value="ECO:0007669"/>
    <property type="project" value="UniProtKB-SubCell"/>
</dbReference>
<gene>
    <name evidence="8" type="ORF">M7I_1038</name>
</gene>
<keyword evidence="4 6" id="KW-0472">Membrane</keyword>
<dbReference type="Gene3D" id="1.20.1250.20">
    <property type="entry name" value="MFS general substrate transporter like domains"/>
    <property type="match status" value="1"/>
</dbReference>
<proteinExistence type="predicted"/>
<dbReference type="InterPro" id="IPR005828">
    <property type="entry name" value="MFS_sugar_transport-like"/>
</dbReference>
<dbReference type="Proteomes" id="UP000005446">
    <property type="component" value="Unassembled WGS sequence"/>
</dbReference>
<keyword evidence="7" id="KW-0732">Signal</keyword>
<dbReference type="InterPro" id="IPR050360">
    <property type="entry name" value="MFS_Sugar_Transporters"/>
</dbReference>
<dbReference type="InParanoid" id="H0EF01"/>
<feature type="chain" id="PRO_5012632915" evidence="7">
    <location>
        <begin position="16"/>
        <end position="203"/>
    </location>
</feature>
<organism evidence="8 9">
    <name type="scientific">Glarea lozoyensis (strain ATCC 74030 / MF5533)</name>
    <dbReference type="NCBI Taxonomy" id="1104152"/>
    <lineage>
        <taxon>Eukaryota</taxon>
        <taxon>Fungi</taxon>
        <taxon>Dikarya</taxon>
        <taxon>Ascomycota</taxon>
        <taxon>Pezizomycotina</taxon>
        <taxon>Leotiomycetes</taxon>
        <taxon>Helotiales</taxon>
        <taxon>Helotiaceae</taxon>
        <taxon>Glarea</taxon>
    </lineage>
</organism>
<evidence type="ECO:0000256" key="6">
    <source>
        <dbReference type="SAM" id="Phobius"/>
    </source>
</evidence>
<evidence type="ECO:0000313" key="8">
    <source>
        <dbReference type="EMBL" id="EHL03064.1"/>
    </source>
</evidence>
<dbReference type="InterPro" id="IPR036259">
    <property type="entry name" value="MFS_trans_sf"/>
</dbReference>
<evidence type="ECO:0000256" key="3">
    <source>
        <dbReference type="ARBA" id="ARBA00022989"/>
    </source>
</evidence>
<dbReference type="OrthoDB" id="3599616at2759"/>
<dbReference type="AlphaFoldDB" id="H0EF01"/>
<dbReference type="GO" id="GO:0005351">
    <property type="term" value="F:carbohydrate:proton symporter activity"/>
    <property type="evidence" value="ECO:0007669"/>
    <property type="project" value="TreeGrafter"/>
</dbReference>
<evidence type="ECO:0000313" key="9">
    <source>
        <dbReference type="Proteomes" id="UP000005446"/>
    </source>
</evidence>